<sequence>MAIRRIRSGITQLRSRLQLLALAFVSTFIAEKILRRLCPFLHPTKVEARRGMWRFSNLILSIQVGSEGGESYTISAFIPSRSRWIFSKSISKFN</sequence>
<accession>A0A2G9FYA9</accession>
<evidence type="ECO:0000313" key="1">
    <source>
        <dbReference type="EMBL" id="PIM97874.1"/>
    </source>
</evidence>
<comment type="caution">
    <text evidence="1">The sequence shown here is derived from an EMBL/GenBank/DDBJ whole genome shotgun (WGS) entry which is preliminary data.</text>
</comment>
<proteinExistence type="predicted"/>
<reference evidence="2" key="1">
    <citation type="journal article" date="2018" name="Gigascience">
        <title>Genome assembly of the Pink Ipe (Handroanthus impetiginosus, Bignoniaceae), a highly valued, ecologically keystone Neotropical timber forest tree.</title>
        <authorList>
            <person name="Silva-Junior O.B."/>
            <person name="Grattapaglia D."/>
            <person name="Novaes E."/>
            <person name="Collevatti R.G."/>
        </authorList>
    </citation>
    <scope>NUCLEOTIDE SEQUENCE [LARGE SCALE GENOMIC DNA]</scope>
    <source>
        <strain evidence="2">cv. UFG-1</strain>
    </source>
</reference>
<keyword evidence="2" id="KW-1185">Reference proteome</keyword>
<dbReference type="EMBL" id="NKXS01009017">
    <property type="protein sequence ID" value="PIM97874.1"/>
    <property type="molecule type" value="Genomic_DNA"/>
</dbReference>
<name>A0A2G9FYA9_9LAMI</name>
<protein>
    <submittedName>
        <fullName evidence="1">Uncharacterized protein</fullName>
    </submittedName>
</protein>
<gene>
    <name evidence="1" type="ORF">CDL12_29654</name>
</gene>
<organism evidence="1 2">
    <name type="scientific">Handroanthus impetiginosus</name>
    <dbReference type="NCBI Taxonomy" id="429701"/>
    <lineage>
        <taxon>Eukaryota</taxon>
        <taxon>Viridiplantae</taxon>
        <taxon>Streptophyta</taxon>
        <taxon>Embryophyta</taxon>
        <taxon>Tracheophyta</taxon>
        <taxon>Spermatophyta</taxon>
        <taxon>Magnoliopsida</taxon>
        <taxon>eudicotyledons</taxon>
        <taxon>Gunneridae</taxon>
        <taxon>Pentapetalae</taxon>
        <taxon>asterids</taxon>
        <taxon>lamiids</taxon>
        <taxon>Lamiales</taxon>
        <taxon>Bignoniaceae</taxon>
        <taxon>Crescentiina</taxon>
        <taxon>Tabebuia alliance</taxon>
        <taxon>Handroanthus</taxon>
    </lineage>
</organism>
<evidence type="ECO:0000313" key="2">
    <source>
        <dbReference type="Proteomes" id="UP000231279"/>
    </source>
</evidence>
<dbReference type="AlphaFoldDB" id="A0A2G9FYA9"/>
<dbReference type="Proteomes" id="UP000231279">
    <property type="component" value="Unassembled WGS sequence"/>
</dbReference>